<dbReference type="Proteomes" id="UP000501939">
    <property type="component" value="Chromosome"/>
</dbReference>
<evidence type="ECO:0000313" key="1">
    <source>
        <dbReference type="EMBL" id="QIO08874.1"/>
    </source>
</evidence>
<proteinExistence type="predicted"/>
<organism evidence="1 2">
    <name type="scientific">Acinetobacter lanii</name>
    <dbReference type="NCBI Taxonomy" id="2715163"/>
    <lineage>
        <taxon>Bacteria</taxon>
        <taxon>Pseudomonadati</taxon>
        <taxon>Pseudomonadota</taxon>
        <taxon>Gammaproteobacteria</taxon>
        <taxon>Moraxellales</taxon>
        <taxon>Moraxellaceae</taxon>
        <taxon>Acinetobacter</taxon>
    </lineage>
</organism>
<dbReference type="KEGG" id="alj:G8D99_07490"/>
<dbReference type="RefSeq" id="WP_166324012.1">
    <property type="nucleotide sequence ID" value="NZ_CP049916.1"/>
</dbReference>
<protein>
    <submittedName>
        <fullName evidence="1">Uncharacterized protein</fullName>
    </submittedName>
</protein>
<dbReference type="EMBL" id="CP049916">
    <property type="protein sequence ID" value="QIO08874.1"/>
    <property type="molecule type" value="Genomic_DNA"/>
</dbReference>
<accession>A0A6G8S416</accession>
<evidence type="ECO:0000313" key="2">
    <source>
        <dbReference type="Proteomes" id="UP000501939"/>
    </source>
</evidence>
<name>A0A6G8S416_9GAMM</name>
<gene>
    <name evidence="1" type="ORF">G8D99_07490</name>
</gene>
<dbReference type="AlphaFoldDB" id="A0A6G8S416"/>
<keyword evidence="2" id="KW-1185">Reference proteome</keyword>
<sequence>MNVLRIDYTLGKVEFRINDKNIVINNYGNENNNDLISFGFENFIDPLGQSCYTLNFDFQGYIFYAKLIYKDGFLKIINFAMVGSNIGEYNEWDYEGNYKAIKKIFDQTSFYRKSEDDYKSYTDYFYDWGAIAAYYSRIGLDVNFSIRFLEN</sequence>
<reference evidence="1 2" key="1">
    <citation type="submission" date="2020-03" db="EMBL/GenBank/DDBJ databases">
        <authorList>
            <person name="Zhu W."/>
        </authorList>
    </citation>
    <scope>NUCLEOTIDE SEQUENCE [LARGE SCALE GENOMIC DNA]</scope>
    <source>
        <strain evidence="1 2">185</strain>
    </source>
</reference>